<dbReference type="InterPro" id="IPR036830">
    <property type="entry name" value="PP_kinase_middle_dom_sf"/>
</dbReference>
<keyword evidence="2" id="KW-0597">Phosphoprotein</keyword>
<dbReference type="Pfam" id="PF02503">
    <property type="entry name" value="PP_kinase"/>
    <property type="match status" value="1"/>
</dbReference>
<dbReference type="InterPro" id="IPR024953">
    <property type="entry name" value="PP_kinase_middle"/>
</dbReference>
<name>A0ABU6FN78_9PROT</name>
<keyword evidence="4" id="KW-0547">Nucleotide-binding</keyword>
<dbReference type="EMBL" id="JAQGFR010000073">
    <property type="protein sequence ID" value="MEB8512977.1"/>
    <property type="molecule type" value="Genomic_DNA"/>
</dbReference>
<evidence type="ECO:0000256" key="2">
    <source>
        <dbReference type="ARBA" id="ARBA00022553"/>
    </source>
</evidence>
<gene>
    <name evidence="9" type="ORF">OW717_02845</name>
</gene>
<sequence>MNEAPAQQKSAAAPSLDNPDLYFNRDLSILEFNRRVLALADDPHVPLLERLRYLTIVSNNLDEFFEVRMAGLLQRRKFGAGPSGPDMLGPNIEIEAVSEMAHEIISAQYRCLNQRLIPALAKEGIRLLRRREWQAAQKRWISSYFQSEVLPLLTPLSLDPAHPFPKVQNKGLNFAIALE</sequence>
<dbReference type="PANTHER" id="PTHR30218:SF0">
    <property type="entry name" value="POLYPHOSPHATE KINASE"/>
    <property type="match status" value="1"/>
</dbReference>
<reference evidence="9 10" key="1">
    <citation type="submission" date="2022-11" db="EMBL/GenBank/DDBJ databases">
        <title>Comparative genomics analysis of Acidithiobacillus ferriphilus.</title>
        <authorList>
            <person name="Ma L."/>
        </authorList>
    </citation>
    <scope>NUCLEOTIDE SEQUENCE [LARGE SCALE GENOMIC DNA]</scope>
    <source>
        <strain evidence="9 10">DY15</strain>
    </source>
</reference>
<evidence type="ECO:0000256" key="5">
    <source>
        <dbReference type="ARBA" id="ARBA00022777"/>
    </source>
</evidence>
<evidence type="ECO:0000259" key="7">
    <source>
        <dbReference type="Pfam" id="PF02503"/>
    </source>
</evidence>
<evidence type="ECO:0000313" key="10">
    <source>
        <dbReference type="Proteomes" id="UP001308776"/>
    </source>
</evidence>
<dbReference type="InterPro" id="IPR036832">
    <property type="entry name" value="PPK_N_dom_sf"/>
</dbReference>
<feature type="non-terminal residue" evidence="9">
    <location>
        <position position="179"/>
    </location>
</feature>
<dbReference type="SUPFAM" id="SSF140356">
    <property type="entry name" value="PPK N-terminal domain-like"/>
    <property type="match status" value="1"/>
</dbReference>
<evidence type="ECO:0000256" key="4">
    <source>
        <dbReference type="ARBA" id="ARBA00022741"/>
    </source>
</evidence>
<dbReference type="Proteomes" id="UP001308776">
    <property type="component" value="Unassembled WGS sequence"/>
</dbReference>
<keyword evidence="5 9" id="KW-0418">Kinase</keyword>
<feature type="domain" description="Polyphosphate kinase N-terminal" evidence="8">
    <location>
        <begin position="22"/>
        <end position="127"/>
    </location>
</feature>
<evidence type="ECO:0000256" key="6">
    <source>
        <dbReference type="ARBA" id="ARBA00022840"/>
    </source>
</evidence>
<organism evidence="9 10">
    <name type="scientific">Acidithiobacillus ferriphilus</name>
    <dbReference type="NCBI Taxonomy" id="1689834"/>
    <lineage>
        <taxon>Bacteria</taxon>
        <taxon>Pseudomonadati</taxon>
        <taxon>Pseudomonadota</taxon>
        <taxon>Acidithiobacillia</taxon>
        <taxon>Acidithiobacillales</taxon>
        <taxon>Acidithiobacillaceae</taxon>
        <taxon>Acidithiobacillus</taxon>
    </lineage>
</organism>
<evidence type="ECO:0000256" key="1">
    <source>
        <dbReference type="ARBA" id="ARBA00012960"/>
    </source>
</evidence>
<dbReference type="Pfam" id="PF13089">
    <property type="entry name" value="PP_kinase_N"/>
    <property type="match status" value="1"/>
</dbReference>
<keyword evidence="3" id="KW-0808">Transferase</keyword>
<accession>A0ABU6FN78</accession>
<evidence type="ECO:0000256" key="3">
    <source>
        <dbReference type="ARBA" id="ARBA00022679"/>
    </source>
</evidence>
<dbReference type="EC" id="2.7.4.1" evidence="1"/>
<dbReference type="InterPro" id="IPR025198">
    <property type="entry name" value="PPK_N_dom"/>
</dbReference>
<dbReference type="GO" id="GO:0016301">
    <property type="term" value="F:kinase activity"/>
    <property type="evidence" value="ECO:0007669"/>
    <property type="project" value="UniProtKB-KW"/>
</dbReference>
<protein>
    <recommendedName>
        <fullName evidence="1">ATP-polyphosphate phosphotransferase</fullName>
        <ecNumber evidence="1">2.7.4.1</ecNumber>
    </recommendedName>
</protein>
<dbReference type="PANTHER" id="PTHR30218">
    <property type="entry name" value="POLYPHOSPHATE KINASE"/>
    <property type="match status" value="1"/>
</dbReference>
<evidence type="ECO:0000259" key="8">
    <source>
        <dbReference type="Pfam" id="PF13089"/>
    </source>
</evidence>
<keyword evidence="6" id="KW-0067">ATP-binding</keyword>
<dbReference type="InterPro" id="IPR003414">
    <property type="entry name" value="PP_kinase"/>
</dbReference>
<feature type="domain" description="Polyphosphate kinase middle" evidence="7">
    <location>
        <begin position="137"/>
        <end position="178"/>
    </location>
</feature>
<evidence type="ECO:0000313" key="9">
    <source>
        <dbReference type="EMBL" id="MEB8512977.1"/>
    </source>
</evidence>
<comment type="caution">
    <text evidence="9">The sequence shown here is derived from an EMBL/GenBank/DDBJ whole genome shotgun (WGS) entry which is preliminary data.</text>
</comment>
<dbReference type="Gene3D" id="3.30.1840.10">
    <property type="entry name" value="Polyphosphate kinase middle domain"/>
    <property type="match status" value="1"/>
</dbReference>
<keyword evidence="10" id="KW-1185">Reference proteome</keyword>
<dbReference type="Gene3D" id="1.20.58.310">
    <property type="entry name" value="Polyphosphate kinase N-terminal domain"/>
    <property type="match status" value="1"/>
</dbReference>
<proteinExistence type="predicted"/>
<dbReference type="SUPFAM" id="SSF143724">
    <property type="entry name" value="PHP14-like"/>
    <property type="match status" value="1"/>
</dbReference>